<name>A0A512MDG0_9BACT</name>
<dbReference type="OrthoDB" id="9797498at2"/>
<dbReference type="InterPro" id="IPR008317">
    <property type="entry name" value="UCP030561"/>
</dbReference>
<evidence type="ECO:0000259" key="1">
    <source>
        <dbReference type="Pfam" id="PF12680"/>
    </source>
</evidence>
<sequence>MPSSTDPASVIQRQLDAYNARDLDALMDMYADDAQLFEHPATLLASGTSVLRERFALRFQEPNLHAHLLSRVVMGQTVVDYEEVSRTFPEGTGKIRLMMIYEVQDGKIAKAWSIVGEKTLD</sequence>
<comment type="caution">
    <text evidence="2">The sequence shown here is derived from an EMBL/GenBank/DDBJ whole genome shotgun (WGS) entry which is preliminary data.</text>
</comment>
<dbReference type="InterPro" id="IPR032710">
    <property type="entry name" value="NTF2-like_dom_sf"/>
</dbReference>
<accession>A0A512MDG0</accession>
<evidence type="ECO:0000313" key="2">
    <source>
        <dbReference type="EMBL" id="GEP44773.1"/>
    </source>
</evidence>
<organism evidence="2 3">
    <name type="scientific">Brevifollis gellanilyticus</name>
    <dbReference type="NCBI Taxonomy" id="748831"/>
    <lineage>
        <taxon>Bacteria</taxon>
        <taxon>Pseudomonadati</taxon>
        <taxon>Verrucomicrobiota</taxon>
        <taxon>Verrucomicrobiia</taxon>
        <taxon>Verrucomicrobiales</taxon>
        <taxon>Verrucomicrobiaceae</taxon>
    </lineage>
</organism>
<keyword evidence="2" id="KW-0413">Isomerase</keyword>
<dbReference type="InterPro" id="IPR037401">
    <property type="entry name" value="SnoaL-like"/>
</dbReference>
<keyword evidence="3" id="KW-1185">Reference proteome</keyword>
<proteinExistence type="predicted"/>
<reference evidence="2 3" key="1">
    <citation type="submission" date="2019-07" db="EMBL/GenBank/DDBJ databases">
        <title>Whole genome shotgun sequence of Brevifollis gellanilyticus NBRC 108608.</title>
        <authorList>
            <person name="Hosoyama A."/>
            <person name="Uohara A."/>
            <person name="Ohji S."/>
            <person name="Ichikawa N."/>
        </authorList>
    </citation>
    <scope>NUCLEOTIDE SEQUENCE [LARGE SCALE GENOMIC DNA]</scope>
    <source>
        <strain evidence="2 3">NBRC 108608</strain>
    </source>
</reference>
<dbReference type="PIRSF" id="PIRSF030561">
    <property type="entry name" value="UCP030561"/>
    <property type="match status" value="1"/>
</dbReference>
<dbReference type="RefSeq" id="WP_146853048.1">
    <property type="nucleotide sequence ID" value="NZ_BKAG01000036.1"/>
</dbReference>
<dbReference type="EMBL" id="BKAG01000036">
    <property type="protein sequence ID" value="GEP44773.1"/>
    <property type="molecule type" value="Genomic_DNA"/>
</dbReference>
<dbReference type="SUPFAM" id="SSF54427">
    <property type="entry name" value="NTF2-like"/>
    <property type="match status" value="1"/>
</dbReference>
<dbReference type="AlphaFoldDB" id="A0A512MDG0"/>
<protein>
    <submittedName>
        <fullName evidence="2">Steroid Delta-isomerase</fullName>
    </submittedName>
</protein>
<dbReference type="Gene3D" id="3.10.450.50">
    <property type="match status" value="1"/>
</dbReference>
<dbReference type="Proteomes" id="UP000321577">
    <property type="component" value="Unassembled WGS sequence"/>
</dbReference>
<evidence type="ECO:0000313" key="3">
    <source>
        <dbReference type="Proteomes" id="UP000321577"/>
    </source>
</evidence>
<dbReference type="Pfam" id="PF12680">
    <property type="entry name" value="SnoaL_2"/>
    <property type="match status" value="1"/>
</dbReference>
<dbReference type="GO" id="GO:0016853">
    <property type="term" value="F:isomerase activity"/>
    <property type="evidence" value="ECO:0007669"/>
    <property type="project" value="UniProtKB-KW"/>
</dbReference>
<feature type="domain" description="SnoaL-like" evidence="1">
    <location>
        <begin position="11"/>
        <end position="110"/>
    </location>
</feature>
<gene>
    <name evidence="2" type="ORF">BGE01nite_40640</name>
</gene>